<name>A0A2J0KUR5_9BACT</name>
<dbReference type="EMBL" id="PEWV01000013">
    <property type="protein sequence ID" value="PIU42231.1"/>
    <property type="molecule type" value="Genomic_DNA"/>
</dbReference>
<dbReference type="InterPro" id="IPR023296">
    <property type="entry name" value="Glyco_hydro_beta-prop_sf"/>
</dbReference>
<dbReference type="Pfam" id="PF04041">
    <property type="entry name" value="Glyco_hydro_130"/>
    <property type="match status" value="1"/>
</dbReference>
<dbReference type="AlphaFoldDB" id="A0A2J0KUR5"/>
<evidence type="ECO:0000256" key="3">
    <source>
        <dbReference type="ARBA" id="ARBA00024356"/>
    </source>
</evidence>
<dbReference type="Proteomes" id="UP000230052">
    <property type="component" value="Unassembled WGS sequence"/>
</dbReference>
<comment type="similarity">
    <text evidence="3">Belongs to the glycosyl hydrolase 130 family.</text>
</comment>
<dbReference type="Gene3D" id="2.115.10.20">
    <property type="entry name" value="Glycosyl hydrolase domain, family 43"/>
    <property type="match status" value="3"/>
</dbReference>
<dbReference type="GO" id="GO:0016757">
    <property type="term" value="F:glycosyltransferase activity"/>
    <property type="evidence" value="ECO:0007669"/>
    <property type="project" value="UniProtKB-KW"/>
</dbReference>
<keyword evidence="1" id="KW-0328">Glycosyltransferase</keyword>
<keyword evidence="2" id="KW-0808">Transferase</keyword>
<gene>
    <name evidence="4" type="ORF">COS99_01100</name>
</gene>
<protein>
    <recommendedName>
        <fullName evidence="6">Glycosyl hydrolase family 32 N-terminal domain-containing protein</fullName>
    </recommendedName>
</protein>
<evidence type="ECO:0000256" key="2">
    <source>
        <dbReference type="ARBA" id="ARBA00022679"/>
    </source>
</evidence>
<evidence type="ECO:0000313" key="5">
    <source>
        <dbReference type="Proteomes" id="UP000230052"/>
    </source>
</evidence>
<dbReference type="PROSITE" id="PS51257">
    <property type="entry name" value="PROKAR_LIPOPROTEIN"/>
    <property type="match status" value="1"/>
</dbReference>
<evidence type="ECO:0008006" key="6">
    <source>
        <dbReference type="Google" id="ProtNLM"/>
    </source>
</evidence>
<comment type="caution">
    <text evidence="4">The sequence shown here is derived from an EMBL/GenBank/DDBJ whole genome shotgun (WGS) entry which is preliminary data.</text>
</comment>
<dbReference type="InterPro" id="IPR007184">
    <property type="entry name" value="Mannoside_phosphorylase"/>
</dbReference>
<proteinExistence type="inferred from homology"/>
<dbReference type="PANTHER" id="PTHR35279:SF1">
    <property type="entry name" value="ARABINANASE_LEVANSUCRASE_INVERTASE"/>
    <property type="match status" value="1"/>
</dbReference>
<sequence length="336" mass="39080">MHRRYNKYKIFAVIVVFVTAVVGCCIYSHRVASLTSLQKEVYNYLCLNSYVGSKNWKKYQYNPIIKFEGTAADPCVVWVENGYVIFFWHRDSKGMFTIKRAESKNGLEWENFENVLLQGRQNEWDSISVVSPSVVIYNGIWYMWYHSGKYPHYQIGLATSKDGVYFEKYRNNPVLKPGLMGCWDSLAVNAPEVIVIDGLFYMYYSGYGYLKKSIGLAISRDGITWKKFPGNPILNPEERWEGNRLQSPTILKHGETLYMWYTGTNRVRRIGIAVSKDGLNWYKCPTNPVIEPSQKWEKLRNGGMAVMEEKDRIIMWYHGDNDACFKIGVMFLEKNP</sequence>
<dbReference type="SUPFAM" id="SSF75005">
    <property type="entry name" value="Arabinanase/levansucrase/invertase"/>
    <property type="match status" value="1"/>
</dbReference>
<dbReference type="PANTHER" id="PTHR35279">
    <property type="match status" value="1"/>
</dbReference>
<evidence type="ECO:0000313" key="4">
    <source>
        <dbReference type="EMBL" id="PIU42231.1"/>
    </source>
</evidence>
<evidence type="ECO:0000256" key="1">
    <source>
        <dbReference type="ARBA" id="ARBA00022676"/>
    </source>
</evidence>
<accession>A0A2J0KUR5</accession>
<reference evidence="4 5" key="1">
    <citation type="submission" date="2017-09" db="EMBL/GenBank/DDBJ databases">
        <title>Depth-based differentiation of microbial function through sediment-hosted aquifers and enrichment of novel symbionts in the deep terrestrial subsurface.</title>
        <authorList>
            <person name="Probst A.J."/>
            <person name="Ladd B."/>
            <person name="Jarett J.K."/>
            <person name="Geller-Mcgrath D.E."/>
            <person name="Sieber C.M."/>
            <person name="Emerson J.B."/>
            <person name="Anantharaman K."/>
            <person name="Thomas B.C."/>
            <person name="Malmstrom R."/>
            <person name="Stieglmeier M."/>
            <person name="Klingl A."/>
            <person name="Woyke T."/>
            <person name="Ryan C.M."/>
            <person name="Banfield J.F."/>
        </authorList>
    </citation>
    <scope>NUCLEOTIDE SEQUENCE [LARGE SCALE GENOMIC DNA]</scope>
    <source>
        <strain evidence="4">CG07_land_8_20_14_0_80_42_15</strain>
    </source>
</reference>
<organism evidence="4 5">
    <name type="scientific">Candidatus Aquitaenariimonas noxiae</name>
    <dbReference type="NCBI Taxonomy" id="1974741"/>
    <lineage>
        <taxon>Bacteria</taxon>
        <taxon>Pseudomonadati</taxon>
        <taxon>Candidatus Omnitrophota</taxon>
        <taxon>Candidatus Aquitaenariimonas</taxon>
    </lineage>
</organism>